<protein>
    <submittedName>
        <fullName evidence="2">Uncharacterized protein</fullName>
    </submittedName>
</protein>
<proteinExistence type="predicted"/>
<sequence>MKRFMPTSMIIAFGALFFTVFATPIETAVQAIDSVNSSAWRNITACVDVCDRSGCHNTCISAFRCNKIASNLSMPVTSMKVAKGINCYLFQGLNCDQSTASFIQVIGGEPSSPVLKDYHSYSCSYGRVQGRSSIATRAEAIDNTAAIAPQVATTDGFPAPNPVCVDFCDHIGCHHHICGGLGSCHDNLKVPITSMVIPKNYLCDVYTSPVCHGDTQRLLGNHNSPKLLHDYYSYSCWRALGGTRRREVADLKAVTARTEPETSLTLASNSTNLCANAPIDWIPFQRCTQKGCVSGCLKPGATCYDPATYFGGKLNGPITDMIVPKRYHCVAFTGTERCEGGFQEFIGGDSPGSVLKNLFTFFCEPMGR</sequence>
<dbReference type="EMBL" id="CP042187">
    <property type="protein sequence ID" value="QDS69811.1"/>
    <property type="molecule type" value="Genomic_DNA"/>
</dbReference>
<evidence type="ECO:0000256" key="1">
    <source>
        <dbReference type="SAM" id="SignalP"/>
    </source>
</evidence>
<evidence type="ECO:0000313" key="2">
    <source>
        <dbReference type="EMBL" id="QDS69811.1"/>
    </source>
</evidence>
<accession>A0A517L2E9</accession>
<evidence type="ECO:0000313" key="3">
    <source>
        <dbReference type="Proteomes" id="UP000316270"/>
    </source>
</evidence>
<organism evidence="2 3">
    <name type="scientific">Venturia effusa</name>
    <dbReference type="NCBI Taxonomy" id="50376"/>
    <lineage>
        <taxon>Eukaryota</taxon>
        <taxon>Fungi</taxon>
        <taxon>Dikarya</taxon>
        <taxon>Ascomycota</taxon>
        <taxon>Pezizomycotina</taxon>
        <taxon>Dothideomycetes</taxon>
        <taxon>Pleosporomycetidae</taxon>
        <taxon>Venturiales</taxon>
        <taxon>Venturiaceae</taxon>
        <taxon>Venturia</taxon>
    </lineage>
</organism>
<feature type="signal peptide" evidence="1">
    <location>
        <begin position="1"/>
        <end position="22"/>
    </location>
</feature>
<name>A0A517L2E9_9PEZI</name>
<dbReference type="Proteomes" id="UP000316270">
    <property type="component" value="Chromosome 3"/>
</dbReference>
<gene>
    <name evidence="2" type="ORF">FKW77_010482</name>
</gene>
<keyword evidence="1" id="KW-0732">Signal</keyword>
<keyword evidence="3" id="KW-1185">Reference proteome</keyword>
<dbReference type="AlphaFoldDB" id="A0A517L2E9"/>
<reference evidence="2 3" key="1">
    <citation type="submission" date="2019-07" db="EMBL/GenBank/DDBJ databases">
        <title>Finished genome of Venturia effusa.</title>
        <authorList>
            <person name="Young C.A."/>
            <person name="Cox M.P."/>
            <person name="Ganley A.R.D."/>
            <person name="David W.J."/>
        </authorList>
    </citation>
    <scope>NUCLEOTIDE SEQUENCE [LARGE SCALE GENOMIC DNA]</scope>
    <source>
        <strain evidence="3">albino</strain>
    </source>
</reference>
<feature type="chain" id="PRO_5021709273" evidence="1">
    <location>
        <begin position="23"/>
        <end position="368"/>
    </location>
</feature>